<keyword evidence="3" id="KW-1185">Reference proteome</keyword>
<feature type="transmembrane region" description="Helical" evidence="1">
    <location>
        <begin position="134"/>
        <end position="154"/>
    </location>
</feature>
<keyword evidence="1" id="KW-0472">Membrane</keyword>
<dbReference type="Proteomes" id="UP000609849">
    <property type="component" value="Unassembled WGS sequence"/>
</dbReference>
<reference evidence="2 3" key="1">
    <citation type="submission" date="2020-08" db="EMBL/GenBank/DDBJ databases">
        <authorList>
            <person name="Liu C."/>
            <person name="Sun Q."/>
        </authorList>
    </citation>
    <scope>NUCLEOTIDE SEQUENCE [LARGE SCALE GENOMIC DNA]</scope>
    <source>
        <strain evidence="2 3">NSJ-18</strain>
    </source>
</reference>
<sequence>MDKVFFIGIVIGLISRLIMLNLDQKQYPTHPNVLVSQMVLAFVASSLGALLVPALIERSYTSITFLSLAAEQFRQVRENRRNTLQNLEDSQLVKRGNSFIEEIARTYEVRNYMCIVTSFLTVGMYYLIVSEFKLSSNISIAISTLSGLILAFILRKMLKRKSIGDIADVSVVEIAFVDDVVMKVGDLSGITNVGLKKDRERFISKGVGIEIIPKDNSYTNASILYDLGQRQAIAYNLYSRLGVYREGNEPAFVPVPRRYPKNESIMIAFVPMEKDIDKVVEAVKSCPILSSSKGRYLSLKNYKIDKKGSA</sequence>
<keyword evidence="1" id="KW-0812">Transmembrane</keyword>
<evidence type="ECO:0000313" key="2">
    <source>
        <dbReference type="EMBL" id="MBC5995968.1"/>
    </source>
</evidence>
<protein>
    <submittedName>
        <fullName evidence="2">YIEGIA domain-containing protein</fullName>
    </submittedName>
</protein>
<feature type="transmembrane region" description="Helical" evidence="1">
    <location>
        <begin position="5"/>
        <end position="22"/>
    </location>
</feature>
<evidence type="ECO:0000313" key="3">
    <source>
        <dbReference type="Proteomes" id="UP000609849"/>
    </source>
</evidence>
<dbReference type="RefSeq" id="WP_153923969.1">
    <property type="nucleotide sequence ID" value="NZ_JACRWE010000002.1"/>
</dbReference>
<name>A0ABR7JM26_9FIRM</name>
<comment type="caution">
    <text evidence="2">The sequence shown here is derived from an EMBL/GenBank/DDBJ whole genome shotgun (WGS) entry which is preliminary data.</text>
</comment>
<keyword evidence="1" id="KW-1133">Transmembrane helix</keyword>
<proteinExistence type="predicted"/>
<feature type="transmembrane region" description="Helical" evidence="1">
    <location>
        <begin position="34"/>
        <end position="56"/>
    </location>
</feature>
<gene>
    <name evidence="2" type="ORF">H8923_04285</name>
</gene>
<dbReference type="Pfam" id="PF14045">
    <property type="entry name" value="YIEGIA"/>
    <property type="match status" value="1"/>
</dbReference>
<feature type="transmembrane region" description="Helical" evidence="1">
    <location>
        <begin position="109"/>
        <end position="128"/>
    </location>
</feature>
<dbReference type="EMBL" id="JACRWE010000002">
    <property type="protein sequence ID" value="MBC5995968.1"/>
    <property type="molecule type" value="Genomic_DNA"/>
</dbReference>
<accession>A0ABR7JM26</accession>
<dbReference type="InterPro" id="IPR025918">
    <property type="entry name" value="YIEGIA"/>
</dbReference>
<organism evidence="2 3">
    <name type="scientific">Romboutsia faecis</name>
    <dbReference type="NCBI Taxonomy" id="2764597"/>
    <lineage>
        <taxon>Bacteria</taxon>
        <taxon>Bacillati</taxon>
        <taxon>Bacillota</taxon>
        <taxon>Clostridia</taxon>
        <taxon>Peptostreptococcales</taxon>
        <taxon>Peptostreptococcaceae</taxon>
        <taxon>Romboutsia</taxon>
    </lineage>
</organism>
<evidence type="ECO:0000256" key="1">
    <source>
        <dbReference type="SAM" id="Phobius"/>
    </source>
</evidence>